<proteinExistence type="predicted"/>
<dbReference type="Proteomes" id="UP000663866">
    <property type="component" value="Unassembled WGS sequence"/>
</dbReference>
<sequence>MYRIVESAAAISTHHRLSQTQAVYDFDSTHTDEEDMNLHVAQEPLIDYSISSETRTDSSSECIRNENENDYDDHYIDDTDTNIEDFIDQMNEEDKNKRTPLYTGCPISVYEACTRLIRLGHEVMTNLKLLPVFTKYLITDI</sequence>
<reference evidence="2" key="1">
    <citation type="submission" date="2021-02" db="EMBL/GenBank/DDBJ databases">
        <authorList>
            <person name="Nowell W R."/>
        </authorList>
    </citation>
    <scope>NUCLEOTIDE SEQUENCE</scope>
</reference>
<organism evidence="2 3">
    <name type="scientific">Rotaria magnacalcarata</name>
    <dbReference type="NCBI Taxonomy" id="392030"/>
    <lineage>
        <taxon>Eukaryota</taxon>
        <taxon>Metazoa</taxon>
        <taxon>Spiralia</taxon>
        <taxon>Gnathifera</taxon>
        <taxon>Rotifera</taxon>
        <taxon>Eurotatoria</taxon>
        <taxon>Bdelloidea</taxon>
        <taxon>Philodinida</taxon>
        <taxon>Philodinidae</taxon>
        <taxon>Rotaria</taxon>
    </lineage>
</organism>
<protein>
    <submittedName>
        <fullName evidence="2">Uncharacterized protein</fullName>
    </submittedName>
</protein>
<dbReference type="EMBL" id="CAJOBG010040405">
    <property type="protein sequence ID" value="CAF4397767.1"/>
    <property type="molecule type" value="Genomic_DNA"/>
</dbReference>
<accession>A0A820P2D1</accession>
<evidence type="ECO:0000256" key="1">
    <source>
        <dbReference type="SAM" id="MobiDB-lite"/>
    </source>
</evidence>
<dbReference type="AlphaFoldDB" id="A0A820P2D1"/>
<name>A0A820P2D1_9BILA</name>
<comment type="caution">
    <text evidence="2">The sequence shown here is derived from an EMBL/GenBank/DDBJ whole genome shotgun (WGS) entry which is preliminary data.</text>
</comment>
<gene>
    <name evidence="2" type="ORF">OVN521_LOCUS34688</name>
</gene>
<keyword evidence="3" id="KW-1185">Reference proteome</keyword>
<evidence type="ECO:0000313" key="2">
    <source>
        <dbReference type="EMBL" id="CAF4397767.1"/>
    </source>
</evidence>
<evidence type="ECO:0000313" key="3">
    <source>
        <dbReference type="Proteomes" id="UP000663866"/>
    </source>
</evidence>
<feature type="region of interest" description="Disordered" evidence="1">
    <location>
        <begin position="57"/>
        <end position="76"/>
    </location>
</feature>